<evidence type="ECO:0000313" key="3">
    <source>
        <dbReference type="Proteomes" id="UP000724874"/>
    </source>
</evidence>
<reference evidence="2" key="1">
    <citation type="submission" date="2020-11" db="EMBL/GenBank/DDBJ databases">
        <authorList>
            <consortium name="DOE Joint Genome Institute"/>
            <person name="Ahrendt S."/>
            <person name="Riley R."/>
            <person name="Andreopoulos W."/>
            <person name="LaButti K."/>
            <person name="Pangilinan J."/>
            <person name="Ruiz-duenas F.J."/>
            <person name="Barrasa J.M."/>
            <person name="Sanchez-Garcia M."/>
            <person name="Camarero S."/>
            <person name="Miyauchi S."/>
            <person name="Serrano A."/>
            <person name="Linde D."/>
            <person name="Babiker R."/>
            <person name="Drula E."/>
            <person name="Ayuso-Fernandez I."/>
            <person name="Pacheco R."/>
            <person name="Padilla G."/>
            <person name="Ferreira P."/>
            <person name="Barriuso J."/>
            <person name="Kellner H."/>
            <person name="Castanera R."/>
            <person name="Alfaro M."/>
            <person name="Ramirez L."/>
            <person name="Pisabarro A.G."/>
            <person name="Kuo A."/>
            <person name="Tritt A."/>
            <person name="Lipzen A."/>
            <person name="He G."/>
            <person name="Yan M."/>
            <person name="Ng V."/>
            <person name="Cullen D."/>
            <person name="Martin F."/>
            <person name="Rosso M.-N."/>
            <person name="Henrissat B."/>
            <person name="Hibbett D."/>
            <person name="Martinez A.T."/>
            <person name="Grigoriev I.V."/>
        </authorList>
    </citation>
    <scope>NUCLEOTIDE SEQUENCE</scope>
    <source>
        <strain evidence="2">AH 44721</strain>
    </source>
</reference>
<evidence type="ECO:0000256" key="1">
    <source>
        <dbReference type="SAM" id="MobiDB-lite"/>
    </source>
</evidence>
<keyword evidence="3" id="KW-1185">Reference proteome</keyword>
<dbReference type="AlphaFoldDB" id="A0A9P5NFD4"/>
<feature type="compositionally biased region" description="Pro residues" evidence="1">
    <location>
        <begin position="47"/>
        <end position="57"/>
    </location>
</feature>
<gene>
    <name evidence="2" type="ORF">CPB84DRAFT_236790</name>
</gene>
<comment type="caution">
    <text evidence="2">The sequence shown here is derived from an EMBL/GenBank/DDBJ whole genome shotgun (WGS) entry which is preliminary data.</text>
</comment>
<proteinExistence type="predicted"/>
<name>A0A9P5NFD4_GYMJU</name>
<protein>
    <submittedName>
        <fullName evidence="2">Uncharacterized protein</fullName>
    </submittedName>
</protein>
<dbReference type="Proteomes" id="UP000724874">
    <property type="component" value="Unassembled WGS sequence"/>
</dbReference>
<feature type="region of interest" description="Disordered" evidence="1">
    <location>
        <begin position="18"/>
        <end position="87"/>
    </location>
</feature>
<sequence length="170" mass="19071">MSAAATFVPPISAMHGHPSFFSQPHPPSFSHANPPLPHSRHAFPPQFHTPPQGPPALQPQHVPSSSSLPFTGWPGPSPMPPLLAPQPQPAVAPALLYHNPHPSQQHRRCHLPNSHLSLFPRHPILHYSRRRLYHHRHRCLLLRSLFPSTLWTTTTVIGTRTSGTQYHRDE</sequence>
<accession>A0A9P5NFD4</accession>
<feature type="compositionally biased region" description="Pro residues" evidence="1">
    <location>
        <begin position="75"/>
        <end position="87"/>
    </location>
</feature>
<feature type="compositionally biased region" description="Low complexity" evidence="1">
    <location>
        <begin position="18"/>
        <end position="31"/>
    </location>
</feature>
<organism evidence="2 3">
    <name type="scientific">Gymnopilus junonius</name>
    <name type="common">Spectacular rustgill mushroom</name>
    <name type="synonym">Gymnopilus spectabilis subsp. junonius</name>
    <dbReference type="NCBI Taxonomy" id="109634"/>
    <lineage>
        <taxon>Eukaryota</taxon>
        <taxon>Fungi</taxon>
        <taxon>Dikarya</taxon>
        <taxon>Basidiomycota</taxon>
        <taxon>Agaricomycotina</taxon>
        <taxon>Agaricomycetes</taxon>
        <taxon>Agaricomycetidae</taxon>
        <taxon>Agaricales</taxon>
        <taxon>Agaricineae</taxon>
        <taxon>Hymenogastraceae</taxon>
        <taxon>Gymnopilus</taxon>
    </lineage>
</organism>
<evidence type="ECO:0000313" key="2">
    <source>
        <dbReference type="EMBL" id="KAF8881686.1"/>
    </source>
</evidence>
<dbReference type="EMBL" id="JADNYJ010000129">
    <property type="protein sequence ID" value="KAF8881686.1"/>
    <property type="molecule type" value="Genomic_DNA"/>
</dbReference>